<proteinExistence type="predicted"/>
<reference evidence="2" key="1">
    <citation type="submission" date="2025-08" db="UniProtKB">
        <authorList>
            <consortium name="Ensembl"/>
        </authorList>
    </citation>
    <scope>IDENTIFICATION</scope>
</reference>
<accession>A0A8B9R6W4</accession>
<protein>
    <submittedName>
        <fullName evidence="2">Uncharacterized protein</fullName>
    </submittedName>
</protein>
<evidence type="ECO:0000256" key="1">
    <source>
        <dbReference type="SAM" id="MobiDB-lite"/>
    </source>
</evidence>
<feature type="compositionally biased region" description="Basic residues" evidence="1">
    <location>
        <begin position="45"/>
        <end position="58"/>
    </location>
</feature>
<evidence type="ECO:0000313" key="3">
    <source>
        <dbReference type="Proteomes" id="UP000694400"/>
    </source>
</evidence>
<reference evidence="2" key="2">
    <citation type="submission" date="2025-09" db="UniProtKB">
        <authorList>
            <consortium name="Ensembl"/>
        </authorList>
    </citation>
    <scope>IDENTIFICATION</scope>
</reference>
<evidence type="ECO:0000313" key="2">
    <source>
        <dbReference type="Ensembl" id="ENSAPLP00020003996.1"/>
    </source>
</evidence>
<name>A0A8B9R6W4_ANAPL</name>
<dbReference type="AlphaFoldDB" id="A0A8B9R6W4"/>
<dbReference type="Ensembl" id="ENSAPLT00020004308.1">
    <property type="protein sequence ID" value="ENSAPLP00020003996.1"/>
    <property type="gene ID" value="ENSAPLG00020002973.1"/>
</dbReference>
<dbReference type="Proteomes" id="UP000694400">
    <property type="component" value="Unassembled WGS sequence"/>
</dbReference>
<feature type="region of interest" description="Disordered" evidence="1">
    <location>
        <begin position="1"/>
        <end position="84"/>
    </location>
</feature>
<sequence length="118" mass="13530">MRSEPFSPIQNCPQRKAWGTRELPRGAFTQPHMQLDPPGSLFLSKPKRIPSCHRRRVKNQAPGNPHMQLDPPGSLFPSIPKHSPSWHRRRLINQAPGNVCRDPFSHVNVPPKERFGYI</sequence>
<organism evidence="2 3">
    <name type="scientific">Anas platyrhynchos</name>
    <name type="common">Mallard</name>
    <name type="synonym">Anas boschas</name>
    <dbReference type="NCBI Taxonomy" id="8839"/>
    <lineage>
        <taxon>Eukaryota</taxon>
        <taxon>Metazoa</taxon>
        <taxon>Chordata</taxon>
        <taxon>Craniata</taxon>
        <taxon>Vertebrata</taxon>
        <taxon>Euteleostomi</taxon>
        <taxon>Archelosauria</taxon>
        <taxon>Archosauria</taxon>
        <taxon>Dinosauria</taxon>
        <taxon>Saurischia</taxon>
        <taxon>Theropoda</taxon>
        <taxon>Coelurosauria</taxon>
        <taxon>Aves</taxon>
        <taxon>Neognathae</taxon>
        <taxon>Galloanserae</taxon>
        <taxon>Anseriformes</taxon>
        <taxon>Anatidae</taxon>
        <taxon>Anatinae</taxon>
        <taxon>Anas</taxon>
    </lineage>
</organism>